<dbReference type="InterPro" id="IPR001708">
    <property type="entry name" value="YidC/ALB3/OXA1/COX18"/>
</dbReference>
<dbReference type="RefSeq" id="WP_213007327.1">
    <property type="nucleotide sequence ID" value="NZ_BOQN01000048.1"/>
</dbReference>
<comment type="caution">
    <text evidence="19">The sequence shown here is derived from an EMBL/GenBank/DDBJ whole genome shotgun (WGS) entry which is preliminary data.</text>
</comment>
<dbReference type="NCBIfam" id="TIGR03592">
    <property type="entry name" value="yidC_oxa1_cterm"/>
    <property type="match status" value="1"/>
</dbReference>
<reference evidence="19 20" key="1">
    <citation type="submission" date="2021-03" db="EMBL/GenBank/DDBJ databases">
        <title>Whole genome shotgun sequence of Actinoplanes toevensis NBRC 105298.</title>
        <authorList>
            <person name="Komaki H."/>
            <person name="Tamura T."/>
        </authorList>
    </citation>
    <scope>NUCLEOTIDE SEQUENCE [LARGE SCALE GENOMIC DNA]</scope>
    <source>
        <strain evidence="19 20">NBRC 105298</strain>
    </source>
</reference>
<feature type="domain" description="Membrane insertase YidC/Oxa/ALB C-terminal" evidence="18">
    <location>
        <begin position="36"/>
        <end position="207"/>
    </location>
</feature>
<comment type="function">
    <text evidence="11">Required for the insertion and/or proper folding and/or complex formation of integral membrane proteins into the membrane. Involved in integration of membrane proteins that insert both dependently and independently of the Sec translocase complex, as well as at least some lipoproteins. Aids folding of multispanning membrane proteins.</text>
</comment>
<dbReference type="Pfam" id="PF02096">
    <property type="entry name" value="60KD_IMP"/>
    <property type="match status" value="1"/>
</dbReference>
<keyword evidence="10" id="KW-0143">Chaperone</keyword>
<evidence type="ECO:0000256" key="11">
    <source>
        <dbReference type="ARBA" id="ARBA00025034"/>
    </source>
</evidence>
<dbReference type="AlphaFoldDB" id="A0A919TBJ3"/>
<dbReference type="GO" id="GO:0051205">
    <property type="term" value="P:protein insertion into membrane"/>
    <property type="evidence" value="ECO:0007669"/>
    <property type="project" value="TreeGrafter"/>
</dbReference>
<keyword evidence="4" id="KW-0813">Transport</keyword>
<keyword evidence="7" id="KW-0653">Protein transport</keyword>
<evidence type="ECO:0000256" key="16">
    <source>
        <dbReference type="RuleBase" id="RU003945"/>
    </source>
</evidence>
<evidence type="ECO:0000256" key="8">
    <source>
        <dbReference type="ARBA" id="ARBA00022989"/>
    </source>
</evidence>
<evidence type="ECO:0000256" key="4">
    <source>
        <dbReference type="ARBA" id="ARBA00022448"/>
    </source>
</evidence>
<feature type="transmembrane region" description="Helical" evidence="17">
    <location>
        <begin position="32"/>
        <end position="55"/>
    </location>
</feature>
<comment type="subunit">
    <text evidence="12">Interacts with the Sec translocase complex via SecD. Specifically interacts with transmembrane segments of nascent integral membrane proteins during membrane integration.</text>
</comment>
<keyword evidence="5" id="KW-1003">Cell membrane</keyword>
<evidence type="ECO:0000256" key="2">
    <source>
        <dbReference type="ARBA" id="ARBA00010527"/>
    </source>
</evidence>
<evidence type="ECO:0000256" key="10">
    <source>
        <dbReference type="ARBA" id="ARBA00023186"/>
    </source>
</evidence>
<feature type="transmembrane region" description="Helical" evidence="17">
    <location>
        <begin position="100"/>
        <end position="121"/>
    </location>
</feature>
<dbReference type="EMBL" id="BOQN01000048">
    <property type="protein sequence ID" value="GIM91420.1"/>
    <property type="molecule type" value="Genomic_DNA"/>
</dbReference>
<evidence type="ECO:0000256" key="6">
    <source>
        <dbReference type="ARBA" id="ARBA00022692"/>
    </source>
</evidence>
<dbReference type="Proteomes" id="UP000677082">
    <property type="component" value="Unassembled WGS sequence"/>
</dbReference>
<dbReference type="CDD" id="cd20070">
    <property type="entry name" value="5TM_YidC_Alb3"/>
    <property type="match status" value="1"/>
</dbReference>
<evidence type="ECO:0000259" key="18">
    <source>
        <dbReference type="Pfam" id="PF02096"/>
    </source>
</evidence>
<evidence type="ECO:0000313" key="20">
    <source>
        <dbReference type="Proteomes" id="UP000677082"/>
    </source>
</evidence>
<dbReference type="InterPro" id="IPR047196">
    <property type="entry name" value="YidC_ALB_C"/>
</dbReference>
<evidence type="ECO:0000256" key="9">
    <source>
        <dbReference type="ARBA" id="ARBA00023136"/>
    </source>
</evidence>
<evidence type="ECO:0000256" key="15">
    <source>
        <dbReference type="ARBA" id="ARBA00033342"/>
    </source>
</evidence>
<comment type="similarity">
    <text evidence="2">Belongs to the OXA1/ALB3/YidC family. Type 1 subfamily.</text>
</comment>
<evidence type="ECO:0000256" key="17">
    <source>
        <dbReference type="SAM" id="Phobius"/>
    </source>
</evidence>
<dbReference type="InterPro" id="IPR028055">
    <property type="entry name" value="YidC/Oxa/ALB_C"/>
</dbReference>
<organism evidence="19 20">
    <name type="scientific">Paractinoplanes toevensis</name>
    <dbReference type="NCBI Taxonomy" id="571911"/>
    <lineage>
        <taxon>Bacteria</taxon>
        <taxon>Bacillati</taxon>
        <taxon>Actinomycetota</taxon>
        <taxon>Actinomycetes</taxon>
        <taxon>Micromonosporales</taxon>
        <taxon>Micromonosporaceae</taxon>
        <taxon>Paractinoplanes</taxon>
    </lineage>
</organism>
<dbReference type="PANTHER" id="PTHR12428:SF65">
    <property type="entry name" value="CYTOCHROME C OXIDASE ASSEMBLY PROTEIN COX18, MITOCHONDRIAL"/>
    <property type="match status" value="1"/>
</dbReference>
<sequence>MFISDAFGAVVGAAHSAIEVLATLLAPAAGSLATAAAIIVFTLLVRLLISPITYLQVRGERRRAALNPEIEKLRQKHGDDPMTLATETLALQRANGISPFAAFLPALAQAPFFMIMYRVAMTAPAGAVFGIPLTAHLLTGLPIFGALIVATVLIARWSSRRMPSDAPKLLRVMPYLTVLVVAWMPLAGALYLVTSTSWTALEHAVLRKPVTTGNR</sequence>
<keyword evidence="20" id="KW-1185">Reference proteome</keyword>
<comment type="subcellular location">
    <subcellularLocation>
        <location evidence="1">Cell membrane</location>
        <topology evidence="1">Multi-pass membrane protein</topology>
    </subcellularLocation>
    <subcellularLocation>
        <location evidence="16">Membrane</location>
        <topology evidence="16">Multi-pass membrane protein</topology>
    </subcellularLocation>
</comment>
<keyword evidence="6 16" id="KW-0812">Transmembrane</keyword>
<protein>
    <recommendedName>
        <fullName evidence="3">Membrane protein insertase YidC</fullName>
    </recommendedName>
    <alternativeName>
        <fullName evidence="15">Foldase YidC</fullName>
    </alternativeName>
    <alternativeName>
        <fullName evidence="14">Membrane integrase YidC</fullName>
    </alternativeName>
    <alternativeName>
        <fullName evidence="13">Membrane protein YidC</fullName>
    </alternativeName>
</protein>
<evidence type="ECO:0000256" key="5">
    <source>
        <dbReference type="ARBA" id="ARBA00022475"/>
    </source>
</evidence>
<evidence type="ECO:0000313" key="19">
    <source>
        <dbReference type="EMBL" id="GIM91420.1"/>
    </source>
</evidence>
<evidence type="ECO:0000256" key="13">
    <source>
        <dbReference type="ARBA" id="ARBA00031538"/>
    </source>
</evidence>
<dbReference type="GO" id="GO:0032977">
    <property type="term" value="F:membrane insertase activity"/>
    <property type="evidence" value="ECO:0007669"/>
    <property type="project" value="InterPro"/>
</dbReference>
<keyword evidence="9 17" id="KW-0472">Membrane</keyword>
<evidence type="ECO:0000256" key="1">
    <source>
        <dbReference type="ARBA" id="ARBA00004651"/>
    </source>
</evidence>
<proteinExistence type="inferred from homology"/>
<evidence type="ECO:0000256" key="14">
    <source>
        <dbReference type="ARBA" id="ARBA00033245"/>
    </source>
</evidence>
<dbReference type="GO" id="GO:0015031">
    <property type="term" value="P:protein transport"/>
    <property type="evidence" value="ECO:0007669"/>
    <property type="project" value="UniProtKB-KW"/>
</dbReference>
<feature type="transmembrane region" description="Helical" evidence="17">
    <location>
        <begin position="175"/>
        <end position="193"/>
    </location>
</feature>
<evidence type="ECO:0000256" key="7">
    <source>
        <dbReference type="ARBA" id="ARBA00022927"/>
    </source>
</evidence>
<evidence type="ECO:0000256" key="3">
    <source>
        <dbReference type="ARBA" id="ARBA00015325"/>
    </source>
</evidence>
<name>A0A919TBJ3_9ACTN</name>
<gene>
    <name evidence="19" type="primary">yidC</name>
    <name evidence="19" type="ORF">Ato02nite_032130</name>
</gene>
<evidence type="ECO:0000256" key="12">
    <source>
        <dbReference type="ARBA" id="ARBA00026028"/>
    </source>
</evidence>
<feature type="transmembrane region" description="Helical" evidence="17">
    <location>
        <begin position="133"/>
        <end position="155"/>
    </location>
</feature>
<accession>A0A919TBJ3</accession>
<keyword evidence="8 17" id="KW-1133">Transmembrane helix</keyword>
<dbReference type="GO" id="GO:0005886">
    <property type="term" value="C:plasma membrane"/>
    <property type="evidence" value="ECO:0007669"/>
    <property type="project" value="UniProtKB-SubCell"/>
</dbReference>
<dbReference type="PANTHER" id="PTHR12428">
    <property type="entry name" value="OXA1"/>
    <property type="match status" value="1"/>
</dbReference>